<dbReference type="STRING" id="1121420.SAMN02746098_01165"/>
<evidence type="ECO:0000313" key="3">
    <source>
        <dbReference type="Proteomes" id="UP000183954"/>
    </source>
</evidence>
<dbReference type="InterPro" id="IPR024383">
    <property type="entry name" value="DUF3849"/>
</dbReference>
<protein>
    <recommendedName>
        <fullName evidence="1">DUF3849 domain-containing protein</fullName>
    </recommendedName>
</protein>
<organism evidence="2 3">
    <name type="scientific">Desulfosporosinus lacus DSM 15449</name>
    <dbReference type="NCBI Taxonomy" id="1121420"/>
    <lineage>
        <taxon>Bacteria</taxon>
        <taxon>Bacillati</taxon>
        <taxon>Bacillota</taxon>
        <taxon>Clostridia</taxon>
        <taxon>Eubacteriales</taxon>
        <taxon>Desulfitobacteriaceae</taxon>
        <taxon>Desulfosporosinus</taxon>
    </lineage>
</organism>
<sequence>MYATMPVYYPSFRYAREHDETDLWRESHRVNMECQGKINRRALEAYNSRELDLMIDDLIRIYGLERTMCVLSRTIQYKDWDERLSQAVRKRAKHFSFSEQVYEGNDPTKQYICHDLHSCILDEVYRKLMEKEAEQAAFDNRQQALFDDLEL</sequence>
<dbReference type="Proteomes" id="UP000183954">
    <property type="component" value="Unassembled WGS sequence"/>
</dbReference>
<dbReference type="Pfam" id="PF12960">
    <property type="entry name" value="DUF3849"/>
    <property type="match status" value="1"/>
</dbReference>
<dbReference type="EMBL" id="FQXJ01000004">
    <property type="protein sequence ID" value="SHH69260.1"/>
    <property type="molecule type" value="Genomic_DNA"/>
</dbReference>
<dbReference type="AlphaFoldDB" id="A0A1M5V272"/>
<accession>A0A1M5V272</accession>
<feature type="domain" description="DUF3849" evidence="1">
    <location>
        <begin position="7"/>
        <end position="123"/>
    </location>
</feature>
<keyword evidence="3" id="KW-1185">Reference proteome</keyword>
<dbReference type="RefSeq" id="WP_073028508.1">
    <property type="nucleotide sequence ID" value="NZ_FQXJ01000004.1"/>
</dbReference>
<gene>
    <name evidence="2" type="ORF">SAMN02746098_01165</name>
</gene>
<evidence type="ECO:0000259" key="1">
    <source>
        <dbReference type="Pfam" id="PF12960"/>
    </source>
</evidence>
<proteinExistence type="predicted"/>
<reference evidence="3" key="1">
    <citation type="submission" date="2016-11" db="EMBL/GenBank/DDBJ databases">
        <authorList>
            <person name="Varghese N."/>
            <person name="Submissions S."/>
        </authorList>
    </citation>
    <scope>NUCLEOTIDE SEQUENCE [LARGE SCALE GENOMIC DNA]</scope>
    <source>
        <strain evidence="3">DSM 15449</strain>
    </source>
</reference>
<dbReference type="OrthoDB" id="9806961at2"/>
<evidence type="ECO:0000313" key="2">
    <source>
        <dbReference type="EMBL" id="SHH69260.1"/>
    </source>
</evidence>
<name>A0A1M5V272_9FIRM</name>